<evidence type="ECO:0000256" key="2">
    <source>
        <dbReference type="ARBA" id="ARBA00022670"/>
    </source>
</evidence>
<evidence type="ECO:0000256" key="1">
    <source>
        <dbReference type="ARBA" id="ARBA00011079"/>
    </source>
</evidence>
<comment type="similarity">
    <text evidence="1">Belongs to the peptidase S28 family.</text>
</comment>
<organism evidence="6 7">
    <name type="scientific">Loxodonta africana</name>
    <name type="common">African elephant</name>
    <dbReference type="NCBI Taxonomy" id="9785"/>
    <lineage>
        <taxon>Eukaryota</taxon>
        <taxon>Metazoa</taxon>
        <taxon>Chordata</taxon>
        <taxon>Craniata</taxon>
        <taxon>Vertebrata</taxon>
        <taxon>Euteleostomi</taxon>
        <taxon>Mammalia</taxon>
        <taxon>Eutheria</taxon>
        <taxon>Afrotheria</taxon>
        <taxon>Proboscidea</taxon>
        <taxon>Elephantidae</taxon>
        <taxon>Loxodonta</taxon>
    </lineage>
</organism>
<evidence type="ECO:0000313" key="7">
    <source>
        <dbReference type="Proteomes" id="UP000007646"/>
    </source>
</evidence>
<dbReference type="GO" id="GO:0006508">
    <property type="term" value="P:proteolysis"/>
    <property type="evidence" value="ECO:0007669"/>
    <property type="project" value="UniProtKB-KW"/>
</dbReference>
<dbReference type="Ensembl" id="ENSLAFT00000035064.1">
    <property type="protein sequence ID" value="ENSLAFP00000028233.1"/>
    <property type="gene ID" value="ENSLAFG00000027384.1"/>
</dbReference>
<keyword evidence="4" id="KW-0378">Hydrolase</keyword>
<dbReference type="HOGENOM" id="CLU_020959_3_1_1"/>
<reference evidence="6" key="3">
    <citation type="submission" date="2025-09" db="UniProtKB">
        <authorList>
            <consortium name="Ensembl"/>
        </authorList>
    </citation>
    <scope>IDENTIFICATION</scope>
    <source>
        <strain evidence="6">Isolate ISIS603380</strain>
    </source>
</reference>
<dbReference type="GeneTree" id="ENSGT00940000164087"/>
<dbReference type="OMA" id="GHHWDSY"/>
<dbReference type="GO" id="GO:0070008">
    <property type="term" value="F:serine-type exopeptidase activity"/>
    <property type="evidence" value="ECO:0007669"/>
    <property type="project" value="InterPro"/>
</dbReference>
<dbReference type="PANTHER" id="PTHR11010:SF117">
    <property type="entry name" value="SERINE PROTEASE 16"/>
    <property type="match status" value="1"/>
</dbReference>
<accession>G3UK74</accession>
<dbReference type="Gene3D" id="3.40.50.1820">
    <property type="entry name" value="alpha/beta hydrolase"/>
    <property type="match status" value="1"/>
</dbReference>
<dbReference type="eggNOG" id="KOG2182">
    <property type="taxonomic scope" value="Eukaryota"/>
</dbReference>
<protein>
    <recommendedName>
        <fullName evidence="8">Serine protease 16</fullName>
    </recommendedName>
</protein>
<keyword evidence="3" id="KW-0732">Signal</keyword>
<evidence type="ECO:0000256" key="3">
    <source>
        <dbReference type="ARBA" id="ARBA00022729"/>
    </source>
</evidence>
<sequence>FRQKLDHFSKSSSPSWTQRYFINDAFYKPRGPVFLMISGSWTVCESWLSINNTWVSYAERLGALFLLLEHRFYGHSQPTGDLSTASLQYLSSRQALADIVNFRTKIAKKMRLTRNKWVAFGCSYGGSLAVWSRIKHPDLFAAAVGSSAPIQAKANFYEYLEVVQRSLATHNNKCFRRVKEAFNEVVKMLKVPEYYSKLESDFMLCKPLKLYSEMDKAYFLENLIFPVETAVQHNKNKKNDKGEQVSFSMDELCNTMANTSLGSPYYRYIRIIHLIFMHEYSSCFAAHYNEKLEVFLDSSIDRHNPTTVRQYFYQCCTEFGFFHTTDSKNQPFTGLPLSYFVQQCSDFFGPNFNYDSLNTGVMSTNEYYGGFNVTGSKIIFPNGSFDPWHPLGITKNISEDLLAVFIEGAVHCADVYEQKDTDSAELIQAREKIFQILQKWLKQ</sequence>
<dbReference type="PANTHER" id="PTHR11010">
    <property type="entry name" value="PROTEASE S28 PRO-X CARBOXYPEPTIDASE-RELATED"/>
    <property type="match status" value="1"/>
</dbReference>
<proteinExistence type="inferred from homology"/>
<dbReference type="AlphaFoldDB" id="G3UK74"/>
<dbReference type="Pfam" id="PF05577">
    <property type="entry name" value="Peptidase_S28"/>
    <property type="match status" value="1"/>
</dbReference>
<dbReference type="InParanoid" id="G3UK74"/>
<dbReference type="Proteomes" id="UP000007646">
    <property type="component" value="Unassembled WGS sequence"/>
</dbReference>
<keyword evidence="7" id="KW-1185">Reference proteome</keyword>
<dbReference type="InterPro" id="IPR008758">
    <property type="entry name" value="Peptidase_S28"/>
</dbReference>
<dbReference type="GO" id="GO:0008239">
    <property type="term" value="F:dipeptidyl-peptidase activity"/>
    <property type="evidence" value="ECO:0007669"/>
    <property type="project" value="TreeGrafter"/>
</dbReference>
<reference evidence="6" key="2">
    <citation type="submission" date="2025-08" db="UniProtKB">
        <authorList>
            <consortium name="Ensembl"/>
        </authorList>
    </citation>
    <scope>IDENTIFICATION</scope>
    <source>
        <strain evidence="6">Isolate ISIS603380</strain>
    </source>
</reference>
<reference evidence="6 7" key="1">
    <citation type="submission" date="2009-06" db="EMBL/GenBank/DDBJ databases">
        <title>The Genome Sequence of Loxodonta africana (African elephant).</title>
        <authorList>
            <person name="Di Palma F."/>
            <person name="Heiman D."/>
            <person name="Young S."/>
            <person name="Johnson J."/>
            <person name="Lander E.S."/>
            <person name="Lindblad-Toh K."/>
        </authorList>
    </citation>
    <scope>NUCLEOTIDE SEQUENCE [LARGE SCALE GENOMIC DNA]</scope>
    <source>
        <strain evidence="6 7">Isolate ISIS603380</strain>
    </source>
</reference>
<evidence type="ECO:0000313" key="6">
    <source>
        <dbReference type="Ensembl" id="ENSLAFP00000028233.1"/>
    </source>
</evidence>
<keyword evidence="5" id="KW-0325">Glycoprotein</keyword>
<evidence type="ECO:0008006" key="8">
    <source>
        <dbReference type="Google" id="ProtNLM"/>
    </source>
</evidence>
<dbReference type="InterPro" id="IPR042269">
    <property type="entry name" value="Ser_carbopepase_S28_SKS"/>
</dbReference>
<name>G3UK74_LOXAF</name>
<dbReference type="Gene3D" id="1.20.120.980">
    <property type="entry name" value="Serine carboxypeptidase S28, SKS domain"/>
    <property type="match status" value="1"/>
</dbReference>
<evidence type="ECO:0000256" key="5">
    <source>
        <dbReference type="ARBA" id="ARBA00023180"/>
    </source>
</evidence>
<dbReference type="InterPro" id="IPR029058">
    <property type="entry name" value="AB_hydrolase_fold"/>
</dbReference>
<keyword evidence="2" id="KW-0645">Protease</keyword>
<dbReference type="MEROPS" id="S28.003"/>
<evidence type="ECO:0000256" key="4">
    <source>
        <dbReference type="ARBA" id="ARBA00022801"/>
    </source>
</evidence>
<dbReference type="SUPFAM" id="SSF53474">
    <property type="entry name" value="alpha/beta-Hydrolases"/>
    <property type="match status" value="2"/>
</dbReference>